<evidence type="ECO:0000313" key="2">
    <source>
        <dbReference type="Proteomes" id="UP000283269"/>
    </source>
</evidence>
<evidence type="ECO:0008006" key="3">
    <source>
        <dbReference type="Google" id="ProtNLM"/>
    </source>
</evidence>
<dbReference type="AlphaFoldDB" id="A0A409XAA3"/>
<keyword evidence="2" id="KW-1185">Reference proteome</keyword>
<protein>
    <recommendedName>
        <fullName evidence="3">DUF4218 domain-containing protein</fullName>
    </recommendedName>
</protein>
<comment type="caution">
    <text evidence="1">The sequence shown here is derived from an EMBL/GenBank/DDBJ whole genome shotgun (WGS) entry which is preliminary data.</text>
</comment>
<gene>
    <name evidence="1" type="ORF">CVT25_015171</name>
</gene>
<organism evidence="1 2">
    <name type="scientific">Psilocybe cyanescens</name>
    <dbReference type="NCBI Taxonomy" id="93625"/>
    <lineage>
        <taxon>Eukaryota</taxon>
        <taxon>Fungi</taxon>
        <taxon>Dikarya</taxon>
        <taxon>Basidiomycota</taxon>
        <taxon>Agaricomycotina</taxon>
        <taxon>Agaricomycetes</taxon>
        <taxon>Agaricomycetidae</taxon>
        <taxon>Agaricales</taxon>
        <taxon>Agaricineae</taxon>
        <taxon>Strophariaceae</taxon>
        <taxon>Psilocybe</taxon>
    </lineage>
</organism>
<dbReference type="Proteomes" id="UP000283269">
    <property type="component" value="Unassembled WGS sequence"/>
</dbReference>
<dbReference type="OrthoDB" id="3247418at2759"/>
<dbReference type="EMBL" id="NHYD01002217">
    <property type="protein sequence ID" value="PPQ87743.1"/>
    <property type="molecule type" value="Genomic_DNA"/>
</dbReference>
<accession>A0A409XAA3</accession>
<reference evidence="1 2" key="1">
    <citation type="journal article" date="2018" name="Evol. Lett.">
        <title>Horizontal gene cluster transfer increased hallucinogenic mushroom diversity.</title>
        <authorList>
            <person name="Reynolds H.T."/>
            <person name="Vijayakumar V."/>
            <person name="Gluck-Thaler E."/>
            <person name="Korotkin H.B."/>
            <person name="Matheny P.B."/>
            <person name="Slot J.C."/>
        </authorList>
    </citation>
    <scope>NUCLEOTIDE SEQUENCE [LARGE SCALE GENOMIC DNA]</scope>
    <source>
        <strain evidence="1 2">2631</strain>
    </source>
</reference>
<name>A0A409XAA3_PSICY</name>
<dbReference type="InParanoid" id="A0A409XAA3"/>
<sequence length="629" mass="71975">MKQGGPTRSCRELLVRPTQIGKGRVNTPIKPYIAFSFHDWMANLVSRRSYEEKMDSAWQRMGSHTESGDIEDIFQATRIKEFKGHDKKTHFICICSLTKNSYNDIKYTAWKWRTNDSCQLHAQKYRDAATQNLAESSFDLSGLRSSELLRLPYYDTTKYLLIDPMHNLFLGLIKEHFQNILGCNKIPKEGLPVVNSFAGRLFAHTADNLDTDLFTPTQKASPEIMPASRTSPSLSGRQGYLLTSEDMDEVRRDIQAMVKPSWATSIPTSISSSGPKLKSDQWRAAGSLYLPVTLIRLWSRSGDDIATCERRDLLELTMALFQAVSIISSRTTSARHGKLYLEHMLLYRQELACLFPDYKCHPNHHLALHLGEFLSAYGPVHGWWTFPFERMIGTLQRIHTNYHPGEYEATIAQSWHRRSNLRALLSKIACPPIIVNCAVMFEKFVQPQNQNSLASYATATAQEREVEDQDTGIGNDDIIYQDSLETSVDSDTKKAFMEDYEVLYCPPANVVGRYTQGRVSYNRTSIHDRNSQILVESVPYCIQDILIFRQAVLYDTVWFVVKRLQEAKIKEDPYAHYPYLRAKIWGLETENFTEVIPFSLVNTHYARCVILWEGQDVAICVSLSRVTVV</sequence>
<proteinExistence type="predicted"/>
<evidence type="ECO:0000313" key="1">
    <source>
        <dbReference type="EMBL" id="PPQ87743.1"/>
    </source>
</evidence>
<dbReference type="PANTHER" id="PTHR46579:SF1">
    <property type="entry name" value="F5_8 TYPE C DOMAIN-CONTAINING PROTEIN"/>
    <property type="match status" value="1"/>
</dbReference>
<dbReference type="STRING" id="93625.A0A409XAA3"/>
<dbReference type="PANTHER" id="PTHR46579">
    <property type="entry name" value="F5/8 TYPE C DOMAIN-CONTAINING PROTEIN-RELATED"/>
    <property type="match status" value="1"/>
</dbReference>